<proteinExistence type="predicted"/>
<evidence type="ECO:0000313" key="3">
    <source>
        <dbReference type="EMBL" id="RTH17313.1"/>
    </source>
</evidence>
<evidence type="ECO:0000313" key="4">
    <source>
        <dbReference type="Proteomes" id="UP000287439"/>
    </source>
</evidence>
<keyword evidence="1" id="KW-0479">Metal-binding</keyword>
<dbReference type="GO" id="GO:0016829">
    <property type="term" value="F:lyase activity"/>
    <property type="evidence" value="ECO:0007669"/>
    <property type="project" value="UniProtKB-KW"/>
</dbReference>
<dbReference type="SUPFAM" id="SSF53800">
    <property type="entry name" value="Chelatase"/>
    <property type="match status" value="1"/>
</dbReference>
<dbReference type="GO" id="GO:0046872">
    <property type="term" value="F:metal ion binding"/>
    <property type="evidence" value="ECO:0007669"/>
    <property type="project" value="UniProtKB-KW"/>
</dbReference>
<organism evidence="3 4">
    <name type="scientific">Thermus scotoductus</name>
    <dbReference type="NCBI Taxonomy" id="37636"/>
    <lineage>
        <taxon>Bacteria</taxon>
        <taxon>Thermotogati</taxon>
        <taxon>Deinococcota</taxon>
        <taxon>Deinococci</taxon>
        <taxon>Thermales</taxon>
        <taxon>Thermaceae</taxon>
        <taxon>Thermus</taxon>
    </lineage>
</organism>
<reference evidence="3 4" key="1">
    <citation type="journal article" date="2019" name="Extremophiles">
        <title>Biogeography of thermophiles and predominance of Thermus scotoductus in domestic water heaters.</title>
        <authorList>
            <person name="Wilpiszeski R.L."/>
            <person name="Zhang Z."/>
            <person name="House C.H."/>
        </authorList>
    </citation>
    <scope>NUCLEOTIDE SEQUENCE [LARGE SCALE GENOMIC DNA]</scope>
    <source>
        <strain evidence="3 4">28_S28</strain>
    </source>
</reference>
<dbReference type="Proteomes" id="UP000287439">
    <property type="component" value="Unassembled WGS sequence"/>
</dbReference>
<dbReference type="InterPro" id="IPR002762">
    <property type="entry name" value="CbiX-like"/>
</dbReference>
<dbReference type="Pfam" id="PF01903">
    <property type="entry name" value="CbiX"/>
    <property type="match status" value="1"/>
</dbReference>
<keyword evidence="2" id="KW-0456">Lyase</keyword>
<dbReference type="RefSeq" id="WP_301336460.1">
    <property type="nucleotide sequence ID" value="NZ_PELV01000281.1"/>
</dbReference>
<feature type="non-terminal residue" evidence="3">
    <location>
        <position position="90"/>
    </location>
</feature>
<gene>
    <name evidence="3" type="ORF">CSW41_08365</name>
</gene>
<accession>A0A430RKN4</accession>
<dbReference type="AlphaFoldDB" id="A0A430RKN4"/>
<comment type="caution">
    <text evidence="3">The sequence shown here is derived from an EMBL/GenBank/DDBJ whole genome shotgun (WGS) entry which is preliminary data.</text>
</comment>
<evidence type="ECO:0000256" key="2">
    <source>
        <dbReference type="ARBA" id="ARBA00023239"/>
    </source>
</evidence>
<name>A0A430RKN4_THESC</name>
<protein>
    <submittedName>
        <fullName evidence="3">Cobalamin biosynthesis protein CbiX</fullName>
    </submittedName>
</protein>
<evidence type="ECO:0000256" key="1">
    <source>
        <dbReference type="ARBA" id="ARBA00022723"/>
    </source>
</evidence>
<dbReference type="EMBL" id="PELV01000281">
    <property type="protein sequence ID" value="RTH17313.1"/>
    <property type="molecule type" value="Genomic_DNA"/>
</dbReference>
<sequence>MILLAAHGSPDRRAQALARGLRKGLERVLGVEVLLGFIEHQSPTLLESTLELGRRGGGVVLPLLLLEAVHRKADLPLALEVARARHPEAR</sequence>
<dbReference type="Gene3D" id="3.40.50.1400">
    <property type="match status" value="1"/>
</dbReference>